<dbReference type="WBParaSite" id="JU765_v2.g2068.t2">
    <property type="protein sequence ID" value="JU765_v2.g2068.t2"/>
    <property type="gene ID" value="JU765_v2.g2068"/>
</dbReference>
<evidence type="ECO:0000313" key="1">
    <source>
        <dbReference type="Proteomes" id="UP000887576"/>
    </source>
</evidence>
<accession>A0AC34QZL3</accession>
<organism evidence="1 2">
    <name type="scientific">Panagrolaimus sp. JU765</name>
    <dbReference type="NCBI Taxonomy" id="591449"/>
    <lineage>
        <taxon>Eukaryota</taxon>
        <taxon>Metazoa</taxon>
        <taxon>Ecdysozoa</taxon>
        <taxon>Nematoda</taxon>
        <taxon>Chromadorea</taxon>
        <taxon>Rhabditida</taxon>
        <taxon>Tylenchina</taxon>
        <taxon>Panagrolaimomorpha</taxon>
        <taxon>Panagrolaimoidea</taxon>
        <taxon>Panagrolaimidae</taxon>
        <taxon>Panagrolaimus</taxon>
    </lineage>
</organism>
<sequence length="288" mass="33643">MARVRRDEAKAAAEEMEKQQRIRIAENEDRIRRMRAETSNDDVATFGGQLAIGEDGHVNLFAVNETTRNHEMKNKEAEAEKKKEMDDREHKLGIKIKFGDLPATPWYLKPIERPYLDPEEPPPVPVPSEPAKPEKQEVKEAEAEKKKEMDDREHKLGIKIKFGDLPATPWYLKPIERPYLDPEEPPPVPVPSEPAKPEKQEVKVKKEKKKKRRHSSSSSDSSEKKQSKLAKLRQERLERERIEKKREFELLHPEVRIAQAAARRKEAEEGRYNSQFNPQLARQNRHHR</sequence>
<protein>
    <submittedName>
        <fullName evidence="2">Leukocyte receptor cluster member 1</fullName>
    </submittedName>
</protein>
<proteinExistence type="predicted"/>
<evidence type="ECO:0000313" key="2">
    <source>
        <dbReference type="WBParaSite" id="JU765_v2.g2068.t2"/>
    </source>
</evidence>
<name>A0AC34QZL3_9BILA</name>
<reference evidence="2" key="1">
    <citation type="submission" date="2022-11" db="UniProtKB">
        <authorList>
            <consortium name="WormBaseParasite"/>
        </authorList>
    </citation>
    <scope>IDENTIFICATION</scope>
</reference>
<dbReference type="Proteomes" id="UP000887576">
    <property type="component" value="Unplaced"/>
</dbReference>